<keyword evidence="2" id="KW-0175">Coiled coil</keyword>
<feature type="domain" description="GIT Spa2 homology (SHD)" evidence="4">
    <location>
        <begin position="191"/>
        <end position="221"/>
    </location>
</feature>
<evidence type="ECO:0000313" key="5">
    <source>
        <dbReference type="EMBL" id="GFF48627.1"/>
    </source>
</evidence>
<dbReference type="InterPro" id="IPR039892">
    <property type="entry name" value="Spa2/Sph1"/>
</dbReference>
<dbReference type="GO" id="GO:0005078">
    <property type="term" value="F:MAP-kinase scaffold activity"/>
    <property type="evidence" value="ECO:0007669"/>
    <property type="project" value="TreeGrafter"/>
</dbReference>
<dbReference type="GO" id="GO:1902716">
    <property type="term" value="C:cell cortex of growing cell tip"/>
    <property type="evidence" value="ECO:0007669"/>
    <property type="project" value="TreeGrafter"/>
</dbReference>
<feature type="region of interest" description="Disordered" evidence="3">
    <location>
        <begin position="1"/>
        <end position="102"/>
    </location>
</feature>
<feature type="compositionally biased region" description="Low complexity" evidence="3">
    <location>
        <begin position="259"/>
        <end position="274"/>
    </location>
</feature>
<dbReference type="PANTHER" id="PTHR21601">
    <property type="entry name" value="SPA2 PROTEIN"/>
    <property type="match status" value="1"/>
</dbReference>
<dbReference type="EMBL" id="BLKC01000075">
    <property type="protein sequence ID" value="GFF48627.1"/>
    <property type="molecule type" value="Genomic_DNA"/>
</dbReference>
<name>A0A8H3P879_9EURO</name>
<dbReference type="InterPro" id="IPR056439">
    <property type="entry name" value="VBS_C3G9"/>
</dbReference>
<proteinExistence type="predicted"/>
<dbReference type="AlphaFoldDB" id="A0A8H3P879"/>
<keyword evidence="1" id="KW-0677">Repeat</keyword>
<dbReference type="Pfam" id="PF12205">
    <property type="entry name" value="GIT1_C"/>
    <property type="match status" value="1"/>
</dbReference>
<gene>
    <name evidence="5" type="ORF">IFM46972_08594</name>
</gene>
<sequence>MNTNPGTMSPVSVDGSDWSGINQYQKSEPPFSPTFSTRNNLATPPTSGTPSGLGPNNAGAPNGSTNGVSDAGNPSPPSSVAARSSSGTLAEDRSKRQKQMEEVLGQHYLALRRFLNASHRDDRANSKTNKARDKLLRLSATQFQELSTDVYDELLRRQQAMPSPGRPGPPRPDVPPFLPPREDFHEKRNQARQKLASLQHQRFRDLATDVFCELERRFPQFPARESRRASPAPSLRGRPSNGYPPNGYGPNGYPPPPGSRRSQSRGPPNRMGRGYPSGGPPGSPMGGFPPRQGSLGGPSSVNGDVGPQAKSFQSNTIVPNKSIMVEDDDDAAGTEDDYDARSDAFALDGVLQSRRGTTTTLGEGERKLLAETQSQASALQEKVNKLEELLKEKDEELSNYQKEQDKVDKLEELIRSKDEELARFQEEHQRSQQATGAAKQEWDALKMELESKISQAEELNASLQLELEKMRTEHDDTERDLRNQLNEASRQSAGDAGLQARFSELEIKHQDLQAELREQQHVTEEVRREAATFLMEMKALSEQTQSRWEHEERLSGEVQRLEEELQLWKTRYAKAKTQLRHLRASSGISESRPGLSTVSQGNGFMHDDGLVKDIHVTKFQISIDELLRVARSDEYQLVMDQVKGVILAVRHVLNDIESTQNPADGLVAMRTKATRKVSATANNMITAAKNFVRSNGLSPVSLLDAAASHLSTAVIELVRLVKIRPTPEDELNENEEERDQFSQMKSPDYFSVAPSQSRMSNNDSIYSAMSDPSNHTPNGTHSQLDVGFQNGVLTGSQLGSEDHELQELKLYIEDQTDGLVQSIQALVASVRADDVLTTISTHVSAISSIVSNVSSSTEHFINKSNAGLVLRERSGPILQTLNLHRTRLLETTAEGEDAINIAEHREVIKKLPPIAFEIARETKELVHRLDLTDDNDSEDDFR</sequence>
<comment type="caution">
    <text evidence="5">The sequence shown here is derived from an EMBL/GenBank/DDBJ whole genome shotgun (WGS) entry which is preliminary data.</text>
</comment>
<dbReference type="SMART" id="SM00555">
    <property type="entry name" value="GIT"/>
    <property type="match status" value="2"/>
</dbReference>
<feature type="compositionally biased region" description="Low complexity" evidence="3">
    <location>
        <begin position="236"/>
        <end position="248"/>
    </location>
</feature>
<dbReference type="Pfam" id="PF23742">
    <property type="entry name" value="VBS_C3G9"/>
    <property type="match status" value="1"/>
</dbReference>
<evidence type="ECO:0000256" key="3">
    <source>
        <dbReference type="SAM" id="MobiDB-lite"/>
    </source>
</evidence>
<feature type="compositionally biased region" description="Polar residues" evidence="3">
    <location>
        <begin position="33"/>
        <end position="42"/>
    </location>
</feature>
<dbReference type="InterPro" id="IPR013724">
    <property type="entry name" value="GIT_SHD"/>
</dbReference>
<organism evidence="5 6">
    <name type="scientific">Aspergillus udagawae</name>
    <dbReference type="NCBI Taxonomy" id="91492"/>
    <lineage>
        <taxon>Eukaryota</taxon>
        <taxon>Fungi</taxon>
        <taxon>Dikarya</taxon>
        <taxon>Ascomycota</taxon>
        <taxon>Pezizomycotina</taxon>
        <taxon>Eurotiomycetes</taxon>
        <taxon>Eurotiomycetidae</taxon>
        <taxon>Eurotiales</taxon>
        <taxon>Aspergillaceae</taxon>
        <taxon>Aspergillus</taxon>
        <taxon>Aspergillus subgen. Fumigati</taxon>
    </lineage>
</organism>
<feature type="region of interest" description="Disordered" evidence="3">
    <location>
        <begin position="160"/>
        <end position="182"/>
    </location>
</feature>
<accession>A0A8H3P879</accession>
<evidence type="ECO:0000313" key="6">
    <source>
        <dbReference type="Proteomes" id="UP000465221"/>
    </source>
</evidence>
<feature type="compositionally biased region" description="Acidic residues" evidence="3">
    <location>
        <begin position="325"/>
        <end position="338"/>
    </location>
</feature>
<reference evidence="5 6" key="1">
    <citation type="submission" date="2020-01" db="EMBL/GenBank/DDBJ databases">
        <title>Draft genome sequence of Aspergillus udagawae IFM 46972.</title>
        <authorList>
            <person name="Takahashi H."/>
            <person name="Yaguchi T."/>
        </authorList>
    </citation>
    <scope>NUCLEOTIDE SEQUENCE [LARGE SCALE GENOMIC DNA]</scope>
    <source>
        <strain evidence="5 6">IFM 46972</strain>
    </source>
</reference>
<feature type="compositionally biased region" description="Low complexity" evidence="3">
    <location>
        <begin position="43"/>
        <end position="67"/>
    </location>
</feature>
<feature type="compositionally biased region" description="Polar residues" evidence="3">
    <location>
        <begin position="1"/>
        <end position="10"/>
    </location>
</feature>
<evidence type="ECO:0000256" key="1">
    <source>
        <dbReference type="ARBA" id="ARBA00022737"/>
    </source>
</evidence>
<dbReference type="Pfam" id="PF08518">
    <property type="entry name" value="GIT_SHD"/>
    <property type="match status" value="2"/>
</dbReference>
<feature type="compositionally biased region" description="Polar residues" evidence="3">
    <location>
        <begin position="310"/>
        <end position="319"/>
    </location>
</feature>
<feature type="region of interest" description="Disordered" evidence="3">
    <location>
        <begin position="222"/>
        <end position="365"/>
    </location>
</feature>
<evidence type="ECO:0000256" key="2">
    <source>
        <dbReference type="SAM" id="Coils"/>
    </source>
</evidence>
<protein>
    <submittedName>
        <fullName evidence="5">Protein SPA2</fullName>
    </submittedName>
</protein>
<dbReference type="Proteomes" id="UP000465221">
    <property type="component" value="Unassembled WGS sequence"/>
</dbReference>
<feature type="domain" description="GIT Spa2 homology (SHD)" evidence="4">
    <location>
        <begin position="131"/>
        <end position="161"/>
    </location>
</feature>
<dbReference type="GO" id="GO:0005826">
    <property type="term" value="C:actomyosin contractile ring"/>
    <property type="evidence" value="ECO:0007669"/>
    <property type="project" value="TreeGrafter"/>
</dbReference>
<feature type="compositionally biased region" description="Pro residues" evidence="3">
    <location>
        <begin position="164"/>
        <end position="179"/>
    </location>
</feature>
<dbReference type="PANTHER" id="PTHR21601:SF0">
    <property type="entry name" value="PROTEIN SPA2-RELATED"/>
    <property type="match status" value="1"/>
</dbReference>
<feature type="coiled-coil region" evidence="2">
    <location>
        <begin position="369"/>
        <end position="578"/>
    </location>
</feature>
<dbReference type="InterPro" id="IPR022018">
    <property type="entry name" value="GIT1_C"/>
</dbReference>
<feature type="compositionally biased region" description="Basic and acidic residues" evidence="3">
    <location>
        <begin position="90"/>
        <end position="101"/>
    </location>
</feature>
<evidence type="ECO:0000259" key="4">
    <source>
        <dbReference type="SMART" id="SM00555"/>
    </source>
</evidence>